<dbReference type="AlphaFoldDB" id="A0A6J7IQP9"/>
<dbReference type="EMBL" id="CAFBMK010000174">
    <property type="protein sequence ID" value="CAB4932594.1"/>
    <property type="molecule type" value="Genomic_DNA"/>
</dbReference>
<evidence type="ECO:0000313" key="3">
    <source>
        <dbReference type="EMBL" id="CAB4932594.1"/>
    </source>
</evidence>
<keyword evidence="1" id="KW-0812">Transmembrane</keyword>
<evidence type="ECO:0000259" key="2">
    <source>
        <dbReference type="Pfam" id="PF07811"/>
    </source>
</evidence>
<keyword evidence="1" id="KW-1133">Transmembrane helix</keyword>
<name>A0A6J7IQP9_9ZZZZ</name>
<dbReference type="Pfam" id="PF07811">
    <property type="entry name" value="TadE"/>
    <property type="match status" value="1"/>
</dbReference>
<accession>A0A6J7IQP9</accession>
<sequence>MPPPPLVPPSPLPLPGGDAGQGSVELVALLPVLGLLVLALLQATLAGFAAWSAGTAARAGARAAAVGRDPGAAVRRAAPIGGARAVVRREGDTVHVRLPVPSILPVSFGSVGAVARLEAQR</sequence>
<organism evidence="3">
    <name type="scientific">freshwater metagenome</name>
    <dbReference type="NCBI Taxonomy" id="449393"/>
    <lineage>
        <taxon>unclassified sequences</taxon>
        <taxon>metagenomes</taxon>
        <taxon>ecological metagenomes</taxon>
    </lineage>
</organism>
<proteinExistence type="predicted"/>
<reference evidence="3" key="1">
    <citation type="submission" date="2020-05" db="EMBL/GenBank/DDBJ databases">
        <authorList>
            <person name="Chiriac C."/>
            <person name="Salcher M."/>
            <person name="Ghai R."/>
            <person name="Kavagutti S V."/>
        </authorList>
    </citation>
    <scope>NUCLEOTIDE SEQUENCE</scope>
</reference>
<evidence type="ECO:0000256" key="1">
    <source>
        <dbReference type="SAM" id="Phobius"/>
    </source>
</evidence>
<keyword evidence="1" id="KW-0472">Membrane</keyword>
<protein>
    <submittedName>
        <fullName evidence="3">Unannotated protein</fullName>
    </submittedName>
</protein>
<gene>
    <name evidence="3" type="ORF">UFOPK3564_02460</name>
</gene>
<feature type="transmembrane region" description="Helical" evidence="1">
    <location>
        <begin position="26"/>
        <end position="51"/>
    </location>
</feature>
<feature type="domain" description="TadE-like" evidence="2">
    <location>
        <begin position="20"/>
        <end position="62"/>
    </location>
</feature>
<dbReference type="InterPro" id="IPR012495">
    <property type="entry name" value="TadE-like_dom"/>
</dbReference>